<dbReference type="SMART" id="SM00530">
    <property type="entry name" value="HTH_XRE"/>
    <property type="match status" value="1"/>
</dbReference>
<feature type="compositionally biased region" description="Basic and acidic residues" evidence="1">
    <location>
        <begin position="173"/>
        <end position="186"/>
    </location>
</feature>
<evidence type="ECO:0000313" key="4">
    <source>
        <dbReference type="EMBL" id="MED4401459.1"/>
    </source>
</evidence>
<organism evidence="4 5">
    <name type="scientific">Metabacillus fastidiosus</name>
    <dbReference type="NCBI Taxonomy" id="1458"/>
    <lineage>
        <taxon>Bacteria</taxon>
        <taxon>Bacillati</taxon>
        <taxon>Bacillota</taxon>
        <taxon>Bacilli</taxon>
        <taxon>Bacillales</taxon>
        <taxon>Bacillaceae</taxon>
        <taxon>Metabacillus</taxon>
    </lineage>
</organism>
<dbReference type="CDD" id="cd00093">
    <property type="entry name" value="HTH_XRE"/>
    <property type="match status" value="1"/>
</dbReference>
<proteinExistence type="predicted"/>
<dbReference type="InterPro" id="IPR010982">
    <property type="entry name" value="Lambda_DNA-bd_dom_sf"/>
</dbReference>
<accession>A0ABU6NWI9</accession>
<feature type="transmembrane region" description="Helical" evidence="2">
    <location>
        <begin position="107"/>
        <end position="127"/>
    </location>
</feature>
<evidence type="ECO:0000313" key="5">
    <source>
        <dbReference type="Proteomes" id="UP001342826"/>
    </source>
</evidence>
<dbReference type="Proteomes" id="UP001342826">
    <property type="component" value="Unassembled WGS sequence"/>
</dbReference>
<protein>
    <submittedName>
        <fullName evidence="4">Helix-turn-helix domain-containing protein</fullName>
    </submittedName>
</protein>
<dbReference type="PANTHER" id="PTHR34475">
    <property type="match status" value="1"/>
</dbReference>
<dbReference type="Pfam" id="PF13413">
    <property type="entry name" value="HTH_25"/>
    <property type="match status" value="1"/>
</dbReference>
<dbReference type="EMBL" id="JARTFS010000006">
    <property type="protein sequence ID" value="MED4401459.1"/>
    <property type="molecule type" value="Genomic_DNA"/>
</dbReference>
<gene>
    <name evidence="4" type="ORF">P9271_09055</name>
</gene>
<feature type="compositionally biased region" description="Basic and acidic residues" evidence="1">
    <location>
        <begin position="150"/>
        <end position="159"/>
    </location>
</feature>
<keyword evidence="5" id="KW-1185">Reference proteome</keyword>
<dbReference type="InterPro" id="IPR001387">
    <property type="entry name" value="Cro/C1-type_HTH"/>
</dbReference>
<evidence type="ECO:0000256" key="1">
    <source>
        <dbReference type="SAM" id="MobiDB-lite"/>
    </source>
</evidence>
<evidence type="ECO:0000259" key="3">
    <source>
        <dbReference type="SMART" id="SM00530"/>
    </source>
</evidence>
<evidence type="ECO:0000256" key="2">
    <source>
        <dbReference type="SAM" id="Phobius"/>
    </source>
</evidence>
<dbReference type="PANTHER" id="PTHR34475:SF1">
    <property type="entry name" value="CYTOSKELETON PROTEIN RODZ"/>
    <property type="match status" value="1"/>
</dbReference>
<sequence>MGELGNRLKEAREEKNMSLDDLQTITKIQKRYLLGIEEGNYGIMPGKFYVRAFIKQYAEAVGLDPEQIFEEFKSEIPSTYDDEESVELSRVKTHKELPKSASKAIEMLPRILVFGVVIAVAIVIWVISQQNNGSKNDMAEKGNSSSQVEDVSKENDYSKANDVTGEDAASEETAEKDKPAEEEKAPDQPAQSIAVQNTQKRTTTYELSGTDKFELEISSKERTWISIKNGKGKTFYSANLEGGQSQKQDFSAEEEVKIVIGYMPNTEIKVNGEVLKYELDPTKVTTQNINIIHKKE</sequence>
<dbReference type="Pfam" id="PF13464">
    <property type="entry name" value="RodZ_C"/>
    <property type="match status" value="1"/>
</dbReference>
<dbReference type="InterPro" id="IPR025194">
    <property type="entry name" value="RodZ-like_C"/>
</dbReference>
<keyword evidence="2" id="KW-0472">Membrane</keyword>
<comment type="caution">
    <text evidence="4">The sequence shown here is derived from an EMBL/GenBank/DDBJ whole genome shotgun (WGS) entry which is preliminary data.</text>
</comment>
<reference evidence="4 5" key="1">
    <citation type="submission" date="2023-03" db="EMBL/GenBank/DDBJ databases">
        <title>Bacillus Genome Sequencing.</title>
        <authorList>
            <person name="Dunlap C."/>
        </authorList>
    </citation>
    <scope>NUCLEOTIDE SEQUENCE [LARGE SCALE GENOMIC DNA]</scope>
    <source>
        <strain evidence="4 5">NRS-1717</strain>
    </source>
</reference>
<feature type="domain" description="HTH cro/C1-type" evidence="3">
    <location>
        <begin position="7"/>
        <end position="68"/>
    </location>
</feature>
<keyword evidence="2" id="KW-1133">Transmembrane helix</keyword>
<dbReference type="Gene3D" id="1.10.260.40">
    <property type="entry name" value="lambda repressor-like DNA-binding domains"/>
    <property type="match status" value="1"/>
</dbReference>
<feature type="region of interest" description="Disordered" evidence="1">
    <location>
        <begin position="134"/>
        <end position="201"/>
    </location>
</feature>
<dbReference type="SUPFAM" id="SSF47413">
    <property type="entry name" value="lambda repressor-like DNA-binding domains"/>
    <property type="match status" value="1"/>
</dbReference>
<dbReference type="RefSeq" id="WP_412758782.1">
    <property type="nucleotide sequence ID" value="NZ_JARTFS010000006.1"/>
</dbReference>
<feature type="compositionally biased region" description="Polar residues" evidence="1">
    <location>
        <begin position="189"/>
        <end position="201"/>
    </location>
</feature>
<dbReference type="InterPro" id="IPR050400">
    <property type="entry name" value="Bact_Cytoskel_RodZ"/>
</dbReference>
<keyword evidence="2" id="KW-0812">Transmembrane</keyword>
<name>A0ABU6NWI9_9BACI</name>